<reference evidence="2" key="1">
    <citation type="submission" date="2020-05" db="EMBL/GenBank/DDBJ databases">
        <title>Mycena genomes resolve the evolution of fungal bioluminescence.</title>
        <authorList>
            <person name="Tsai I.J."/>
        </authorList>
    </citation>
    <scope>NUCLEOTIDE SEQUENCE</scope>
    <source>
        <strain evidence="2">160909Yilan</strain>
    </source>
</reference>
<evidence type="ECO:0000313" key="2">
    <source>
        <dbReference type="EMBL" id="KAF7336023.1"/>
    </source>
</evidence>
<dbReference type="AlphaFoldDB" id="A0A8H6X7T2"/>
<comment type="caution">
    <text evidence="2">The sequence shown here is derived from an EMBL/GenBank/DDBJ whole genome shotgun (WGS) entry which is preliminary data.</text>
</comment>
<feature type="transmembrane region" description="Helical" evidence="1">
    <location>
        <begin position="94"/>
        <end position="115"/>
    </location>
</feature>
<keyword evidence="3" id="KW-1185">Reference proteome</keyword>
<feature type="transmembrane region" description="Helical" evidence="1">
    <location>
        <begin position="127"/>
        <end position="149"/>
    </location>
</feature>
<dbReference type="Proteomes" id="UP000623467">
    <property type="component" value="Unassembled WGS sequence"/>
</dbReference>
<keyword evidence="1" id="KW-0472">Membrane</keyword>
<protein>
    <submittedName>
        <fullName evidence="2">Uncharacterized protein</fullName>
    </submittedName>
</protein>
<keyword evidence="1" id="KW-0812">Transmembrane</keyword>
<dbReference type="OrthoDB" id="3038990at2759"/>
<keyword evidence="1" id="KW-1133">Transmembrane helix</keyword>
<organism evidence="2 3">
    <name type="scientific">Mycena sanguinolenta</name>
    <dbReference type="NCBI Taxonomy" id="230812"/>
    <lineage>
        <taxon>Eukaryota</taxon>
        <taxon>Fungi</taxon>
        <taxon>Dikarya</taxon>
        <taxon>Basidiomycota</taxon>
        <taxon>Agaricomycotina</taxon>
        <taxon>Agaricomycetes</taxon>
        <taxon>Agaricomycetidae</taxon>
        <taxon>Agaricales</taxon>
        <taxon>Marasmiineae</taxon>
        <taxon>Mycenaceae</taxon>
        <taxon>Mycena</taxon>
    </lineage>
</organism>
<feature type="transmembrane region" description="Helical" evidence="1">
    <location>
        <begin position="64"/>
        <end position="88"/>
    </location>
</feature>
<gene>
    <name evidence="2" type="ORF">MSAN_02316000</name>
</gene>
<dbReference type="EMBL" id="JACAZH010000038">
    <property type="protein sequence ID" value="KAF7336023.1"/>
    <property type="molecule type" value="Genomic_DNA"/>
</dbReference>
<accession>A0A8H6X7T2</accession>
<evidence type="ECO:0000256" key="1">
    <source>
        <dbReference type="SAM" id="Phobius"/>
    </source>
</evidence>
<name>A0A8H6X7T2_9AGAR</name>
<sequence>MANATELPNPSTPLAFLPPALASQIEVWRYVIAGTSGAYVWDVGLNLGNDYTLLFKHRIRFPTIVYFLSRAFTLAYILSYFIFAVALVENCNAFALAMTISGILTQSTTAMLFLLRVTAVWHPNKITYTMFSILWLAVLGAGLTGPLGMRRTHIGPTKQCIDTVIPGDIEATGIAPLINDTAIFFAINYRILAHTNSGGFFHCPSSSFLRWYPIIHTITGFTSEWAALLLDCNYHTYHSPCHVEAASFDPSLPRDALSPCPGPGQCDGLPCVPED</sequence>
<proteinExistence type="predicted"/>
<evidence type="ECO:0000313" key="3">
    <source>
        <dbReference type="Proteomes" id="UP000623467"/>
    </source>
</evidence>